<organism evidence="1 2">
    <name type="scientific">Paenibacillus tianjinensis</name>
    <dbReference type="NCBI Taxonomy" id="2810347"/>
    <lineage>
        <taxon>Bacteria</taxon>
        <taxon>Bacillati</taxon>
        <taxon>Bacillota</taxon>
        <taxon>Bacilli</taxon>
        <taxon>Bacillales</taxon>
        <taxon>Paenibacillaceae</taxon>
        <taxon>Paenibacillus</taxon>
    </lineage>
</organism>
<dbReference type="EMBL" id="CP070969">
    <property type="protein sequence ID" value="QSF43270.1"/>
    <property type="molecule type" value="Genomic_DNA"/>
</dbReference>
<protein>
    <recommendedName>
        <fullName evidence="3">Major tail protein</fullName>
    </recommendedName>
</protein>
<name>A0ABX7LA09_9BACL</name>
<reference evidence="1 2" key="1">
    <citation type="submission" date="2021-02" db="EMBL/GenBank/DDBJ databases">
        <title>Paenibacillus tianjinensis sp. nov.</title>
        <authorList>
            <person name="Liu H."/>
        </authorList>
    </citation>
    <scope>NUCLEOTIDE SEQUENCE [LARGE SCALE GENOMIC DNA]</scope>
    <source>
        <strain evidence="1 2">TB2019</strain>
    </source>
</reference>
<dbReference type="RefSeq" id="WP_206100908.1">
    <property type="nucleotide sequence ID" value="NZ_CP070969.1"/>
</dbReference>
<dbReference type="Proteomes" id="UP000663452">
    <property type="component" value="Chromosome"/>
</dbReference>
<gene>
    <name evidence="1" type="ORF">JRJ22_18560</name>
</gene>
<keyword evidence="2" id="KW-1185">Reference proteome</keyword>
<evidence type="ECO:0000313" key="2">
    <source>
        <dbReference type="Proteomes" id="UP000663452"/>
    </source>
</evidence>
<sequence length="249" mass="26862">MSMICDVFDVVVIDNATGEVAGSTTLTSSNIAVEVQEQEVRAGKGNGLVAILHSARDINVECEDVSFKYDWMARKLGQTIVTGAGVAYAMPDWYTVVMESSAKVITLPSTPTSIDTLAIFDKNGAKLVKTTDYTLAAGKVTILKVDVAAGDQVEVRTYKYATPASTETINIDSTSFPSGVTLVLDTIEINEDEEPLNRIQYTFPQAMMGGSFTVNTASERNAAAQNTTFRIVKPKNSKVVGTIQRIPFE</sequence>
<evidence type="ECO:0000313" key="1">
    <source>
        <dbReference type="EMBL" id="QSF43270.1"/>
    </source>
</evidence>
<evidence type="ECO:0008006" key="3">
    <source>
        <dbReference type="Google" id="ProtNLM"/>
    </source>
</evidence>
<accession>A0ABX7LA09</accession>
<proteinExistence type="predicted"/>